<keyword evidence="3" id="KW-1185">Reference proteome</keyword>
<organism evidence="2 3">
    <name type="scientific">Pelobates cultripes</name>
    <name type="common">Western spadefoot toad</name>
    <dbReference type="NCBI Taxonomy" id="61616"/>
    <lineage>
        <taxon>Eukaryota</taxon>
        <taxon>Metazoa</taxon>
        <taxon>Chordata</taxon>
        <taxon>Craniata</taxon>
        <taxon>Vertebrata</taxon>
        <taxon>Euteleostomi</taxon>
        <taxon>Amphibia</taxon>
        <taxon>Batrachia</taxon>
        <taxon>Anura</taxon>
        <taxon>Pelobatoidea</taxon>
        <taxon>Pelobatidae</taxon>
        <taxon>Pelobates</taxon>
    </lineage>
</organism>
<dbReference type="Proteomes" id="UP001295444">
    <property type="component" value="Chromosome 05"/>
</dbReference>
<dbReference type="AlphaFoldDB" id="A0AAD1SGR2"/>
<protein>
    <submittedName>
        <fullName evidence="2">Uncharacterized protein</fullName>
    </submittedName>
</protein>
<evidence type="ECO:0000313" key="2">
    <source>
        <dbReference type="EMBL" id="CAH2296891.1"/>
    </source>
</evidence>
<name>A0AAD1SGR2_PELCU</name>
<proteinExistence type="predicted"/>
<feature type="compositionally biased region" description="Basic and acidic residues" evidence="1">
    <location>
        <begin position="82"/>
        <end position="93"/>
    </location>
</feature>
<evidence type="ECO:0000256" key="1">
    <source>
        <dbReference type="SAM" id="MobiDB-lite"/>
    </source>
</evidence>
<feature type="region of interest" description="Disordered" evidence="1">
    <location>
        <begin position="50"/>
        <end position="100"/>
    </location>
</feature>
<dbReference type="EMBL" id="OW240916">
    <property type="protein sequence ID" value="CAH2296891.1"/>
    <property type="molecule type" value="Genomic_DNA"/>
</dbReference>
<gene>
    <name evidence="2" type="ORF">PECUL_23A049230</name>
</gene>
<evidence type="ECO:0000313" key="3">
    <source>
        <dbReference type="Proteomes" id="UP001295444"/>
    </source>
</evidence>
<reference evidence="2" key="1">
    <citation type="submission" date="2022-03" db="EMBL/GenBank/DDBJ databases">
        <authorList>
            <person name="Alioto T."/>
            <person name="Alioto T."/>
            <person name="Gomez Garrido J."/>
        </authorList>
    </citation>
    <scope>NUCLEOTIDE SEQUENCE</scope>
</reference>
<sequence>MAKVLRRKQHIYTLLTYMGRKPPNKPPRLTHLGSQLDVVGPNWQSQSLSGCSSFGEDRENATCGRQRTGLMRSGGRQATRTARREAGEGEAWKKSGRPQSFPVTTTKALTLLGWRRYSTQRDYVQQGVPPTYRRKMHLGELCMHGRLVPSQGIG</sequence>
<accession>A0AAD1SGR2</accession>